<evidence type="ECO:0000313" key="2">
    <source>
        <dbReference type="EMBL" id="PUU78779.1"/>
    </source>
</evidence>
<reference evidence="2 3" key="1">
    <citation type="submission" date="2017-04" db="EMBL/GenBank/DDBJ databases">
        <title>Draft genome sequence of Tuber borchii Vittad., a whitish edible truffle.</title>
        <authorList>
            <consortium name="DOE Joint Genome Institute"/>
            <person name="Murat C."/>
            <person name="Kuo A."/>
            <person name="Barry K.W."/>
            <person name="Clum A."/>
            <person name="Dockter R.B."/>
            <person name="Fauchery L."/>
            <person name="Iotti M."/>
            <person name="Kohler A."/>
            <person name="Labutti K."/>
            <person name="Lindquist E.A."/>
            <person name="Lipzen A."/>
            <person name="Ohm R.A."/>
            <person name="Wang M."/>
            <person name="Grigoriev I.V."/>
            <person name="Zambonelli A."/>
            <person name="Martin F.M."/>
        </authorList>
    </citation>
    <scope>NUCLEOTIDE SEQUENCE [LARGE SCALE GENOMIC DNA]</scope>
    <source>
        <strain evidence="2 3">Tbo3840</strain>
    </source>
</reference>
<organism evidence="2 3">
    <name type="scientific">Tuber borchii</name>
    <name type="common">White truffle</name>
    <dbReference type="NCBI Taxonomy" id="42251"/>
    <lineage>
        <taxon>Eukaryota</taxon>
        <taxon>Fungi</taxon>
        <taxon>Dikarya</taxon>
        <taxon>Ascomycota</taxon>
        <taxon>Pezizomycotina</taxon>
        <taxon>Pezizomycetes</taxon>
        <taxon>Pezizales</taxon>
        <taxon>Tuberaceae</taxon>
        <taxon>Tuber</taxon>
    </lineage>
</organism>
<sequence length="104" mass="11535">MIISAVLATTASLLSRSPDLPSPLIIPFSLTAHYPALPTSAPLLLFLTARLKLRYKPQTTKEKPRKENPSERKNKWVSYDTPCPKKKHTAKQNLSANGNLSPLN</sequence>
<evidence type="ECO:0000256" key="1">
    <source>
        <dbReference type="SAM" id="MobiDB-lite"/>
    </source>
</evidence>
<accession>A0A2T6ZTF3</accession>
<feature type="region of interest" description="Disordered" evidence="1">
    <location>
        <begin position="56"/>
        <end position="104"/>
    </location>
</feature>
<dbReference type="Proteomes" id="UP000244722">
    <property type="component" value="Unassembled WGS sequence"/>
</dbReference>
<dbReference type="AlphaFoldDB" id="A0A2T6ZTF3"/>
<dbReference type="EMBL" id="NESQ01000107">
    <property type="protein sequence ID" value="PUU78779.1"/>
    <property type="molecule type" value="Genomic_DNA"/>
</dbReference>
<protein>
    <submittedName>
        <fullName evidence="2">Uncharacterized protein</fullName>
    </submittedName>
</protein>
<evidence type="ECO:0000313" key="3">
    <source>
        <dbReference type="Proteomes" id="UP000244722"/>
    </source>
</evidence>
<proteinExistence type="predicted"/>
<keyword evidence="3" id="KW-1185">Reference proteome</keyword>
<comment type="caution">
    <text evidence="2">The sequence shown here is derived from an EMBL/GenBank/DDBJ whole genome shotgun (WGS) entry which is preliminary data.</text>
</comment>
<feature type="compositionally biased region" description="Basic and acidic residues" evidence="1">
    <location>
        <begin position="59"/>
        <end position="74"/>
    </location>
</feature>
<name>A0A2T6ZTF3_TUBBO</name>
<feature type="compositionally biased region" description="Polar residues" evidence="1">
    <location>
        <begin position="91"/>
        <end position="104"/>
    </location>
</feature>
<gene>
    <name evidence="2" type="ORF">B9Z19DRAFT_1064793</name>
</gene>